<evidence type="ECO:0000313" key="15">
    <source>
        <dbReference type="Proteomes" id="UP000261380"/>
    </source>
</evidence>
<proteinExistence type="inferred from homology"/>
<dbReference type="Ensembl" id="ENSXCOT00000022908.1">
    <property type="protein sequence ID" value="ENSXCOP00000022632.1"/>
    <property type="gene ID" value="ENSXCOG00000016918.1"/>
</dbReference>
<dbReference type="PANTHER" id="PTHR46987:SF4">
    <property type="entry name" value="R-SPONDIN-2"/>
    <property type="match status" value="1"/>
</dbReference>
<dbReference type="SUPFAM" id="SSF57184">
    <property type="entry name" value="Growth factor receptor domain"/>
    <property type="match status" value="1"/>
</dbReference>
<dbReference type="InterPro" id="IPR051514">
    <property type="entry name" value="R-spondin"/>
</dbReference>
<dbReference type="Pfam" id="PF15913">
    <property type="entry name" value="Furin-like_2"/>
    <property type="match status" value="1"/>
</dbReference>
<evidence type="ECO:0000256" key="7">
    <source>
        <dbReference type="ARBA" id="ARBA00022687"/>
    </source>
</evidence>
<keyword evidence="8" id="KW-0732">Signal</keyword>
<dbReference type="PANTHER" id="PTHR46987">
    <property type="entry name" value="NEUROHYPOPHYSIAL HORMONES, N-TERMINAL DOMAIN CONTAINING PROTEIN"/>
    <property type="match status" value="1"/>
</dbReference>
<dbReference type="GO" id="GO:0016055">
    <property type="term" value="P:Wnt signaling pathway"/>
    <property type="evidence" value="ECO:0007669"/>
    <property type="project" value="UniProtKB-KW"/>
</dbReference>
<dbReference type="GO" id="GO:0005576">
    <property type="term" value="C:extracellular region"/>
    <property type="evidence" value="ECO:0007669"/>
    <property type="project" value="UniProtKB-SubCell"/>
</dbReference>
<dbReference type="FunFam" id="2.10.220.10:FF:000012">
    <property type="entry name" value="R-spondin 4"/>
    <property type="match status" value="1"/>
</dbReference>
<reference evidence="14" key="1">
    <citation type="submission" date="2025-08" db="UniProtKB">
        <authorList>
            <consortium name="Ensembl"/>
        </authorList>
    </citation>
    <scope>IDENTIFICATION</scope>
</reference>
<dbReference type="GO" id="GO:0033339">
    <property type="term" value="P:pectoral fin development"/>
    <property type="evidence" value="ECO:0007669"/>
    <property type="project" value="Ensembl"/>
</dbReference>
<dbReference type="SUPFAM" id="SSF82895">
    <property type="entry name" value="TSP-1 type 1 repeat"/>
    <property type="match status" value="1"/>
</dbReference>
<keyword evidence="6" id="KW-0358">Heparin-binding</keyword>
<keyword evidence="15" id="KW-1185">Reference proteome</keyword>
<dbReference type="STRING" id="32473.ENSXCOP00000022632"/>
<dbReference type="Proteomes" id="UP000261380">
    <property type="component" value="Unplaced"/>
</dbReference>
<evidence type="ECO:0000313" key="14">
    <source>
        <dbReference type="Ensembl" id="ENSXCOP00000022632.1"/>
    </source>
</evidence>
<dbReference type="InterPro" id="IPR006212">
    <property type="entry name" value="Furin_repeat"/>
</dbReference>
<evidence type="ECO:0000259" key="13">
    <source>
        <dbReference type="Pfam" id="PF15913"/>
    </source>
</evidence>
<dbReference type="GO" id="GO:0033335">
    <property type="term" value="P:anal fin development"/>
    <property type="evidence" value="ECO:0007669"/>
    <property type="project" value="Ensembl"/>
</dbReference>
<sequence length="237" mass="27306">MVASFYRTKRADKLKYETYAIHSGCSVTCQVVLLQLWVRPSYGAYPICKGCSVCSRDNGCVNCQPKLFLFLRRERMRQYGECLHDCPAGYYGMRSPEINMCSRCRIDNCESCFSKDFCTKCKSGFYLHKGRCFDKCPEGFAPLEDTMECGEGCEVGQWSEWGACTRRNKTCGYKWGLETRTRHIVKKPPKDTIPCPTIAESRMCKMAMRHCRRAHNSKIKNKNTLVMSFFMSYQCLG</sequence>
<evidence type="ECO:0000256" key="4">
    <source>
        <dbReference type="ARBA" id="ARBA00022525"/>
    </source>
</evidence>
<dbReference type="AlphaFoldDB" id="A0A3B5MFX2"/>
<accession>A0A3B5MFX2</accession>
<dbReference type="SMART" id="SM00261">
    <property type="entry name" value="FU"/>
    <property type="match status" value="2"/>
</dbReference>
<keyword evidence="5" id="KW-0716">Sensory transduction</keyword>
<keyword evidence="9" id="KW-1015">Disulfide bond</keyword>
<dbReference type="InterPro" id="IPR036383">
    <property type="entry name" value="TSP1_rpt_sf"/>
</dbReference>
<evidence type="ECO:0000256" key="3">
    <source>
        <dbReference type="ARBA" id="ARBA00022473"/>
    </source>
</evidence>
<dbReference type="Gene3D" id="2.20.100.10">
    <property type="entry name" value="Thrombospondin type-1 (TSP1) repeat"/>
    <property type="match status" value="1"/>
</dbReference>
<evidence type="ECO:0000256" key="6">
    <source>
        <dbReference type="ARBA" id="ARBA00022674"/>
    </source>
</evidence>
<dbReference type="GeneTree" id="ENSGT00940000159194"/>
<dbReference type="PROSITE" id="PS50092">
    <property type="entry name" value="TSP1"/>
    <property type="match status" value="1"/>
</dbReference>
<feature type="domain" description="R-spondin Fu-CRD" evidence="13">
    <location>
        <begin position="48"/>
        <end position="149"/>
    </location>
</feature>
<protein>
    <recommendedName>
        <fullName evidence="11">R-spondin-2</fullName>
    </recommendedName>
    <alternativeName>
        <fullName evidence="12">Roof plate-specific spondin-2</fullName>
    </alternativeName>
</protein>
<dbReference type="GO" id="GO:0008201">
    <property type="term" value="F:heparin binding"/>
    <property type="evidence" value="ECO:0007669"/>
    <property type="project" value="UniProtKB-KW"/>
</dbReference>
<dbReference type="GO" id="GO:0033336">
    <property type="term" value="P:caudal fin development"/>
    <property type="evidence" value="ECO:0007669"/>
    <property type="project" value="Ensembl"/>
</dbReference>
<evidence type="ECO:0000256" key="12">
    <source>
        <dbReference type="ARBA" id="ARBA00075541"/>
    </source>
</evidence>
<dbReference type="InterPro" id="IPR009030">
    <property type="entry name" value="Growth_fac_rcpt_cys_sf"/>
</dbReference>
<comment type="subcellular location">
    <subcellularLocation>
        <location evidence="1">Secreted</location>
    </subcellularLocation>
</comment>
<organism evidence="14 15">
    <name type="scientific">Xiphophorus couchianus</name>
    <name type="common">Monterrey platyfish</name>
    <dbReference type="NCBI Taxonomy" id="32473"/>
    <lineage>
        <taxon>Eukaryota</taxon>
        <taxon>Metazoa</taxon>
        <taxon>Chordata</taxon>
        <taxon>Craniata</taxon>
        <taxon>Vertebrata</taxon>
        <taxon>Euteleostomi</taxon>
        <taxon>Actinopterygii</taxon>
        <taxon>Neopterygii</taxon>
        <taxon>Teleostei</taxon>
        <taxon>Neoteleostei</taxon>
        <taxon>Acanthomorphata</taxon>
        <taxon>Ovalentaria</taxon>
        <taxon>Atherinomorphae</taxon>
        <taxon>Cyprinodontiformes</taxon>
        <taxon>Poeciliidae</taxon>
        <taxon>Poeciliinae</taxon>
        <taxon>Xiphophorus</taxon>
    </lineage>
</organism>
<reference evidence="14" key="2">
    <citation type="submission" date="2025-09" db="UniProtKB">
        <authorList>
            <consortium name="Ensembl"/>
        </authorList>
    </citation>
    <scope>IDENTIFICATION</scope>
</reference>
<evidence type="ECO:0000256" key="9">
    <source>
        <dbReference type="ARBA" id="ARBA00023157"/>
    </source>
</evidence>
<dbReference type="InterPro" id="IPR000884">
    <property type="entry name" value="TSP1_rpt"/>
</dbReference>
<evidence type="ECO:0000256" key="8">
    <source>
        <dbReference type="ARBA" id="ARBA00022729"/>
    </source>
</evidence>
<dbReference type="GO" id="GO:0033340">
    <property type="term" value="P:pelvic fin development"/>
    <property type="evidence" value="ECO:0007669"/>
    <property type="project" value="Ensembl"/>
</dbReference>
<keyword evidence="4" id="KW-0964">Secreted</keyword>
<evidence type="ECO:0000256" key="10">
    <source>
        <dbReference type="ARBA" id="ARBA00023180"/>
    </source>
</evidence>
<keyword evidence="10" id="KW-0325">Glycoprotein</keyword>
<dbReference type="FunFam" id="2.20.100.10:FF:000028">
    <property type="entry name" value="R-spondin 2"/>
    <property type="match status" value="1"/>
</dbReference>
<evidence type="ECO:0000256" key="2">
    <source>
        <dbReference type="ARBA" id="ARBA00007308"/>
    </source>
</evidence>
<dbReference type="GO" id="GO:0033337">
    <property type="term" value="P:dorsal fin development"/>
    <property type="evidence" value="ECO:0007669"/>
    <property type="project" value="Ensembl"/>
</dbReference>
<dbReference type="InterPro" id="IPR043601">
    <property type="entry name" value="Rspo_Fu-CRD_dom"/>
</dbReference>
<dbReference type="CDD" id="cd00064">
    <property type="entry name" value="FU"/>
    <property type="match status" value="1"/>
</dbReference>
<keyword evidence="7" id="KW-0879">Wnt signaling pathway</keyword>
<dbReference type="GO" id="GO:0001501">
    <property type="term" value="P:skeletal system development"/>
    <property type="evidence" value="ECO:0007669"/>
    <property type="project" value="Ensembl"/>
</dbReference>
<comment type="similarity">
    <text evidence="2">Belongs to the R-spondin family.</text>
</comment>
<evidence type="ECO:0000256" key="1">
    <source>
        <dbReference type="ARBA" id="ARBA00004613"/>
    </source>
</evidence>
<name>A0A3B5MFX2_9TELE</name>
<dbReference type="Gene3D" id="2.10.220.10">
    <property type="entry name" value="Hormone Receptor, Insulin-like Growth Factor Receptor 1, Chain A, domain 2"/>
    <property type="match status" value="1"/>
</dbReference>
<evidence type="ECO:0000256" key="11">
    <source>
        <dbReference type="ARBA" id="ARBA00074432"/>
    </source>
</evidence>
<keyword evidence="3" id="KW-0217">Developmental protein</keyword>
<evidence type="ECO:0000256" key="5">
    <source>
        <dbReference type="ARBA" id="ARBA00022606"/>
    </source>
</evidence>